<dbReference type="SUPFAM" id="SSF51556">
    <property type="entry name" value="Metallo-dependent hydrolases"/>
    <property type="match status" value="1"/>
</dbReference>
<organism evidence="10 11">
    <name type="scientific">Bradyrhizobium neotropicale</name>
    <dbReference type="NCBI Taxonomy" id="1497615"/>
    <lineage>
        <taxon>Bacteria</taxon>
        <taxon>Pseudomonadati</taxon>
        <taxon>Pseudomonadota</taxon>
        <taxon>Alphaproteobacteria</taxon>
        <taxon>Hyphomicrobiales</taxon>
        <taxon>Nitrobacteraceae</taxon>
        <taxon>Bradyrhizobium</taxon>
    </lineage>
</organism>
<dbReference type="PIRSF" id="PIRSF038994">
    <property type="entry name" value="NagA"/>
    <property type="match status" value="1"/>
</dbReference>
<dbReference type="Gene3D" id="3.20.20.140">
    <property type="entry name" value="Metal-dependent hydrolases"/>
    <property type="match status" value="1"/>
</dbReference>
<dbReference type="NCBIfam" id="TIGR00221">
    <property type="entry name" value="nagA"/>
    <property type="match status" value="1"/>
</dbReference>
<evidence type="ECO:0000256" key="4">
    <source>
        <dbReference type="ARBA" id="ARBA00023277"/>
    </source>
</evidence>
<dbReference type="Pfam" id="PF01979">
    <property type="entry name" value="Amidohydro_1"/>
    <property type="match status" value="1"/>
</dbReference>
<feature type="binding site" evidence="7">
    <location>
        <position position="230"/>
    </location>
    <ligand>
        <name>substrate</name>
    </ligand>
</feature>
<evidence type="ECO:0000256" key="7">
    <source>
        <dbReference type="PIRSR" id="PIRSR038994-2"/>
    </source>
</evidence>
<keyword evidence="2 8" id="KW-0479">Metal-binding</keyword>
<dbReference type="GO" id="GO:0046872">
    <property type="term" value="F:metal ion binding"/>
    <property type="evidence" value="ECO:0007669"/>
    <property type="project" value="UniProtKB-KW"/>
</dbReference>
<dbReference type="InterPro" id="IPR011059">
    <property type="entry name" value="Metal-dep_hydrolase_composite"/>
</dbReference>
<keyword evidence="4 5" id="KW-0119">Carbohydrate metabolism</keyword>
<feature type="domain" description="Amidohydrolase-related" evidence="9">
    <location>
        <begin position="57"/>
        <end position="380"/>
    </location>
</feature>
<evidence type="ECO:0000313" key="10">
    <source>
        <dbReference type="EMBL" id="OAF05970.1"/>
    </source>
</evidence>
<dbReference type="EMBL" id="LSEF01000124">
    <property type="protein sequence ID" value="OAF05970.1"/>
    <property type="molecule type" value="Genomic_DNA"/>
</dbReference>
<dbReference type="GO" id="GO:0006046">
    <property type="term" value="P:N-acetylglucosamine catabolic process"/>
    <property type="evidence" value="ECO:0007669"/>
    <property type="project" value="TreeGrafter"/>
</dbReference>
<dbReference type="InterPro" id="IPR032466">
    <property type="entry name" value="Metal_Hydrolase"/>
</dbReference>
<gene>
    <name evidence="10" type="ORF">AXW67_32970</name>
</gene>
<dbReference type="GO" id="GO:0008448">
    <property type="term" value="F:N-acetylglucosamine-6-phosphate deacetylase activity"/>
    <property type="evidence" value="ECO:0007669"/>
    <property type="project" value="InterPro"/>
</dbReference>
<dbReference type="CDD" id="cd00854">
    <property type="entry name" value="NagA"/>
    <property type="match status" value="1"/>
</dbReference>
<feature type="binding site" evidence="7">
    <location>
        <begin position="222"/>
        <end position="223"/>
    </location>
    <ligand>
        <name>substrate</name>
    </ligand>
</feature>
<feature type="active site" description="Proton donor/acceptor" evidence="6">
    <location>
        <position position="277"/>
    </location>
</feature>
<accession>A0A176YIH9</accession>
<comment type="cofactor">
    <cofactor evidence="8">
        <name>a divalent metal cation</name>
        <dbReference type="ChEBI" id="CHEBI:60240"/>
    </cofactor>
    <text evidence="8">Binds 1 divalent metal cation per subunit.</text>
</comment>
<protein>
    <submittedName>
        <fullName evidence="10">N-acetylglucosamine-6-phosphate deacetylase</fullName>
    </submittedName>
</protein>
<evidence type="ECO:0000259" key="9">
    <source>
        <dbReference type="Pfam" id="PF01979"/>
    </source>
</evidence>
<dbReference type="PANTHER" id="PTHR11113:SF14">
    <property type="entry name" value="N-ACETYLGLUCOSAMINE-6-PHOSPHATE DEACETYLASE"/>
    <property type="match status" value="1"/>
</dbReference>
<comment type="similarity">
    <text evidence="1 5">Belongs to the metallo-dependent hydrolases superfamily. NagA family.</text>
</comment>
<feature type="binding site" evidence="8">
    <location>
        <position position="198"/>
    </location>
    <ligand>
        <name>Zn(2+)</name>
        <dbReference type="ChEBI" id="CHEBI:29105"/>
    </ligand>
</feature>
<name>A0A176YIH9_9BRAD</name>
<evidence type="ECO:0000313" key="11">
    <source>
        <dbReference type="Proteomes" id="UP000077173"/>
    </source>
</evidence>
<reference evidence="10 11" key="1">
    <citation type="submission" date="2016-02" db="EMBL/GenBank/DDBJ databases">
        <title>Draft genome sequence of the strain BR 10247T Bradyrhizobium neotropicale isolated from nodules of Centrolobium paraense.</title>
        <authorList>
            <person name="Simoes-Araujo J.L."/>
            <person name="Barauna A.C."/>
            <person name="Silva K."/>
            <person name="Zilli J.E."/>
        </authorList>
    </citation>
    <scope>NUCLEOTIDE SEQUENCE [LARGE SCALE GENOMIC DNA]</scope>
    <source>
        <strain evidence="10 11">BR 10247</strain>
    </source>
</reference>
<dbReference type="InterPro" id="IPR003764">
    <property type="entry name" value="GlcNAc_6-P_deAcase"/>
</dbReference>
<feature type="binding site" evidence="8">
    <location>
        <position position="133"/>
    </location>
    <ligand>
        <name>Zn(2+)</name>
        <dbReference type="ChEBI" id="CHEBI:29105"/>
    </ligand>
</feature>
<sequence length="394" mass="41249">MGDCSSSDVLTIAAPQIFDGIAMRGPGAIRISKGRIESIAFGTSEPRASIQLPRDAILAPGFIDIQVNGGGGVLLNDEPTEAGVRRIVAAHRKAGTTGCLPTLITDRSEIIERLAAAAEACLKIPGVLGFHLEGPALNRSRKGIHPEAEIRVPNGRDLAAIKRFGNRGRSIVTLAPECVPASMIDALIGAGLRIAAGHSDSTAADIGRAVDRGVSGVTHLFNAMSQLNAREPGLVGAALGDDRLFAGIICDGIHVDPLSLRVAFRCKGRDRLMLVTDAMPSAGTNDQKFMLQGRQITLRDNRLTGPDGTLAGAHLTMIEAVRNAVALLDISLVDALIMASRTSAAFLGLESELGRISPGYRADLVAFTPDFEVVGTWIGGVGSMDEASEASRRG</sequence>
<dbReference type="InterPro" id="IPR006680">
    <property type="entry name" value="Amidohydro-rel"/>
</dbReference>
<proteinExistence type="inferred from homology"/>
<evidence type="ECO:0000256" key="1">
    <source>
        <dbReference type="ARBA" id="ARBA00010716"/>
    </source>
</evidence>
<dbReference type="Proteomes" id="UP000077173">
    <property type="component" value="Unassembled WGS sequence"/>
</dbReference>
<feature type="binding site" evidence="8">
    <location>
        <position position="219"/>
    </location>
    <ligand>
        <name>Zn(2+)</name>
        <dbReference type="ChEBI" id="CHEBI:29105"/>
    </ligand>
</feature>
<feature type="binding site" evidence="7">
    <location>
        <position position="144"/>
    </location>
    <ligand>
        <name>substrate</name>
    </ligand>
</feature>
<dbReference type="Gene3D" id="2.30.40.10">
    <property type="entry name" value="Urease, subunit C, domain 1"/>
    <property type="match status" value="1"/>
</dbReference>
<dbReference type="AlphaFoldDB" id="A0A176YIH9"/>
<keyword evidence="11" id="KW-1185">Reference proteome</keyword>
<dbReference type="SUPFAM" id="SSF51338">
    <property type="entry name" value="Composite domain of metallo-dependent hydrolases"/>
    <property type="match status" value="1"/>
</dbReference>
<evidence type="ECO:0000256" key="8">
    <source>
        <dbReference type="PIRSR" id="PIRSR038994-3"/>
    </source>
</evidence>
<evidence type="ECO:0000256" key="2">
    <source>
        <dbReference type="ARBA" id="ARBA00022723"/>
    </source>
</evidence>
<evidence type="ECO:0000256" key="6">
    <source>
        <dbReference type="PIRSR" id="PIRSR038994-1"/>
    </source>
</evidence>
<dbReference type="PANTHER" id="PTHR11113">
    <property type="entry name" value="N-ACETYLGLUCOSAMINE-6-PHOSPHATE DEACETYLASE"/>
    <property type="match status" value="1"/>
</dbReference>
<feature type="binding site" evidence="7">
    <location>
        <position position="254"/>
    </location>
    <ligand>
        <name>substrate</name>
    </ligand>
</feature>
<keyword evidence="3 5" id="KW-0378">Hydrolase</keyword>
<evidence type="ECO:0000256" key="5">
    <source>
        <dbReference type="PIRNR" id="PIRNR038994"/>
    </source>
</evidence>
<comment type="caution">
    <text evidence="10">The sequence shown here is derived from an EMBL/GenBank/DDBJ whole genome shotgun (WGS) entry which is preliminary data.</text>
</comment>
<feature type="binding site" evidence="7">
    <location>
        <begin position="310"/>
        <end position="312"/>
    </location>
    <ligand>
        <name>substrate</name>
    </ligand>
</feature>
<evidence type="ECO:0000256" key="3">
    <source>
        <dbReference type="ARBA" id="ARBA00022801"/>
    </source>
</evidence>